<dbReference type="InterPro" id="IPR003439">
    <property type="entry name" value="ABC_transporter-like_ATP-bd"/>
</dbReference>
<dbReference type="FunFam" id="3.40.50.300:FF:000134">
    <property type="entry name" value="Iron-enterobactin ABC transporter ATP-binding protein"/>
    <property type="match status" value="1"/>
</dbReference>
<accession>A0A3E2BMR1</accession>
<evidence type="ECO:0000313" key="6">
    <source>
        <dbReference type="EMBL" id="RFT16019.1"/>
    </source>
</evidence>
<keyword evidence="2" id="KW-0813">Transport</keyword>
<dbReference type="InterPro" id="IPR027417">
    <property type="entry name" value="P-loop_NTPase"/>
</dbReference>
<keyword evidence="4 6" id="KW-0067">ATP-binding</keyword>
<comment type="similarity">
    <text evidence="1">Belongs to the ABC transporter superfamily.</text>
</comment>
<dbReference type="SUPFAM" id="SSF52540">
    <property type="entry name" value="P-loop containing nucleoside triphosphate hydrolases"/>
    <property type="match status" value="1"/>
</dbReference>
<evidence type="ECO:0000256" key="4">
    <source>
        <dbReference type="ARBA" id="ARBA00022840"/>
    </source>
</evidence>
<reference evidence="6 7" key="1">
    <citation type="submission" date="2018-08" db="EMBL/GenBank/DDBJ databases">
        <title>Genome analysis of the thermophilic bacterium of the candidate phylum Aminicenantes from deep subsurface aquifer revealed its physiology and ecological role.</title>
        <authorList>
            <person name="Kadnikov V.V."/>
            <person name="Mardanov A.V."/>
            <person name="Beletsky A.V."/>
            <person name="Karnachuk O.V."/>
            <person name="Ravin N.V."/>
        </authorList>
    </citation>
    <scope>NUCLEOTIDE SEQUENCE [LARGE SCALE GENOMIC DNA]</scope>
    <source>
        <strain evidence="6">BY38</strain>
    </source>
</reference>
<name>A0A3E2BMR1_9BACT</name>
<keyword evidence="3" id="KW-0547">Nucleotide-binding</keyword>
<dbReference type="EMBL" id="QUAH01000005">
    <property type="protein sequence ID" value="RFT16019.1"/>
    <property type="molecule type" value="Genomic_DNA"/>
</dbReference>
<sequence>MQIRVERLRVRHENFELRVDNLHFSANRVSALVGPNGAGKSTLLKALSGVIKPVAGSIFVDGRELSRLRGSERARLVSYVPQEHSTALNFRVFDFILMGRSGYLNIFSPPARADYEKTEEVISYLGLEALAARKCQELSSGERRIVLIARALAQDSKIILLDEPTTFLDLKHEMEIINLLRKLAEDRGKTIITSVHSIDLIPRLADFLVMIKNGQILSAGPTTEIFRAELLGTLFDYPLRVVEADGRQLILR</sequence>
<dbReference type="InterPro" id="IPR003593">
    <property type="entry name" value="AAA+_ATPase"/>
</dbReference>
<organism evidence="6 7">
    <name type="scientific">Candidatus Saccharicenans subterraneus</name>
    <dbReference type="NCBI Taxonomy" id="2508984"/>
    <lineage>
        <taxon>Bacteria</taxon>
        <taxon>Candidatus Aminicenantota</taxon>
        <taxon>Candidatus Aminicenantia</taxon>
        <taxon>Candidatus Aminicenantales</taxon>
        <taxon>Candidatus Saccharicenantaceae</taxon>
        <taxon>Candidatus Saccharicenans</taxon>
    </lineage>
</organism>
<dbReference type="CDD" id="cd03214">
    <property type="entry name" value="ABC_Iron-Siderophores_B12_Hemin"/>
    <property type="match status" value="1"/>
</dbReference>
<dbReference type="SMART" id="SM00382">
    <property type="entry name" value="AAA"/>
    <property type="match status" value="1"/>
</dbReference>
<evidence type="ECO:0000259" key="5">
    <source>
        <dbReference type="PROSITE" id="PS50893"/>
    </source>
</evidence>
<feature type="domain" description="ABC transporter" evidence="5">
    <location>
        <begin position="1"/>
        <end position="238"/>
    </location>
</feature>
<dbReference type="Proteomes" id="UP000257323">
    <property type="component" value="Unassembled WGS sequence"/>
</dbReference>
<dbReference type="PROSITE" id="PS50893">
    <property type="entry name" value="ABC_TRANSPORTER_2"/>
    <property type="match status" value="1"/>
</dbReference>
<dbReference type="PANTHER" id="PTHR42734:SF6">
    <property type="entry name" value="MOLYBDATE IMPORT ATP-BINDING PROTEIN MOLC"/>
    <property type="match status" value="1"/>
</dbReference>
<dbReference type="Pfam" id="PF00005">
    <property type="entry name" value="ABC_tran"/>
    <property type="match status" value="1"/>
</dbReference>
<evidence type="ECO:0000313" key="7">
    <source>
        <dbReference type="Proteomes" id="UP000257323"/>
    </source>
</evidence>
<dbReference type="InterPro" id="IPR050153">
    <property type="entry name" value="Metal_Ion_Import_ABC"/>
</dbReference>
<protein>
    <submittedName>
        <fullName evidence="6">ABC transporter, ATP-binding protein</fullName>
    </submittedName>
</protein>
<evidence type="ECO:0000256" key="3">
    <source>
        <dbReference type="ARBA" id="ARBA00022741"/>
    </source>
</evidence>
<evidence type="ECO:0000256" key="2">
    <source>
        <dbReference type="ARBA" id="ARBA00022448"/>
    </source>
</evidence>
<proteinExistence type="inferred from homology"/>
<dbReference type="GO" id="GO:0016887">
    <property type="term" value="F:ATP hydrolysis activity"/>
    <property type="evidence" value="ECO:0007669"/>
    <property type="project" value="InterPro"/>
</dbReference>
<evidence type="ECO:0000256" key="1">
    <source>
        <dbReference type="ARBA" id="ARBA00005417"/>
    </source>
</evidence>
<comment type="caution">
    <text evidence="6">The sequence shown here is derived from an EMBL/GenBank/DDBJ whole genome shotgun (WGS) entry which is preliminary data.</text>
</comment>
<gene>
    <name evidence="6" type="ORF">OP8BY_2025</name>
</gene>
<dbReference type="AlphaFoldDB" id="A0A3E2BMR1"/>
<dbReference type="Gene3D" id="3.40.50.300">
    <property type="entry name" value="P-loop containing nucleotide triphosphate hydrolases"/>
    <property type="match status" value="1"/>
</dbReference>
<dbReference type="GO" id="GO:0005524">
    <property type="term" value="F:ATP binding"/>
    <property type="evidence" value="ECO:0007669"/>
    <property type="project" value="UniProtKB-KW"/>
</dbReference>
<dbReference type="PANTHER" id="PTHR42734">
    <property type="entry name" value="METAL TRANSPORT SYSTEM ATP-BINDING PROTEIN TM_0124-RELATED"/>
    <property type="match status" value="1"/>
</dbReference>